<dbReference type="RefSeq" id="WP_159005457.1">
    <property type="nucleotide sequence ID" value="NZ_CP031418.1"/>
</dbReference>
<evidence type="ECO:0000256" key="1">
    <source>
        <dbReference type="SAM" id="MobiDB-lite"/>
    </source>
</evidence>
<dbReference type="AlphaFoldDB" id="A0A0H5NQG1"/>
<organism evidence="2 3">
    <name type="scientific">Nocardia farcinica</name>
    <dbReference type="NCBI Taxonomy" id="37329"/>
    <lineage>
        <taxon>Bacteria</taxon>
        <taxon>Bacillati</taxon>
        <taxon>Actinomycetota</taxon>
        <taxon>Actinomycetes</taxon>
        <taxon>Mycobacteriales</taxon>
        <taxon>Nocardiaceae</taxon>
        <taxon>Nocardia</taxon>
    </lineage>
</organism>
<protein>
    <submittedName>
        <fullName evidence="2">Uncharacterized protein</fullName>
    </submittedName>
</protein>
<evidence type="ECO:0000313" key="3">
    <source>
        <dbReference type="Proteomes" id="UP000057820"/>
    </source>
</evidence>
<dbReference type="KEGG" id="nfr:ERS450000_02518"/>
<dbReference type="EMBL" id="LN868938">
    <property type="protein sequence ID" value="CRY77653.1"/>
    <property type="molecule type" value="Genomic_DNA"/>
</dbReference>
<accession>A0A0H5NQG1</accession>
<reference evidence="3" key="1">
    <citation type="submission" date="2015-03" db="EMBL/GenBank/DDBJ databases">
        <authorList>
            <consortium name="Pathogen Informatics"/>
        </authorList>
    </citation>
    <scope>NUCLEOTIDE SEQUENCE [LARGE SCALE GENOMIC DNA]</scope>
    <source>
        <strain evidence="3">NCTC11134</strain>
    </source>
</reference>
<name>A0A0H5NQG1_NOCFR</name>
<sequence length="46" mass="4582">MVAGLDIVKAALAGQPVLAGGVDGHQKSAENNARDEINAGADGWHG</sequence>
<dbReference type="Proteomes" id="UP000057820">
    <property type="component" value="Chromosome 1"/>
</dbReference>
<evidence type="ECO:0000313" key="2">
    <source>
        <dbReference type="EMBL" id="CRY77653.1"/>
    </source>
</evidence>
<gene>
    <name evidence="2" type="ORF">ERS450000_02518</name>
</gene>
<proteinExistence type="predicted"/>
<feature type="region of interest" description="Disordered" evidence="1">
    <location>
        <begin position="19"/>
        <end position="46"/>
    </location>
</feature>
<feature type="compositionally biased region" description="Basic and acidic residues" evidence="1">
    <location>
        <begin position="24"/>
        <end position="37"/>
    </location>
</feature>